<keyword evidence="2" id="KW-1185">Reference proteome</keyword>
<protein>
    <submittedName>
        <fullName evidence="1">Uncharacterized protein</fullName>
    </submittedName>
</protein>
<accession>A0A8D2ITA7</accession>
<sequence>MMRPGLIPLHICACISSHSDFWIFHSKYSWYICELIFLECSSVSDCQLPKMLGQVCFYKIFWGKLFVYL</sequence>
<reference evidence="1" key="1">
    <citation type="submission" date="2025-08" db="UniProtKB">
        <authorList>
            <consortium name="Ensembl"/>
        </authorList>
    </citation>
    <scope>IDENTIFICATION</scope>
</reference>
<dbReference type="Proteomes" id="UP000694545">
    <property type="component" value="Unplaced"/>
</dbReference>
<name>A0A8D2ITA7_VARKO</name>
<dbReference type="AlphaFoldDB" id="A0A8D2ITA7"/>
<proteinExistence type="predicted"/>
<organism evidence="1 2">
    <name type="scientific">Varanus komodoensis</name>
    <name type="common">Komodo dragon</name>
    <dbReference type="NCBI Taxonomy" id="61221"/>
    <lineage>
        <taxon>Eukaryota</taxon>
        <taxon>Metazoa</taxon>
        <taxon>Chordata</taxon>
        <taxon>Craniata</taxon>
        <taxon>Vertebrata</taxon>
        <taxon>Euteleostomi</taxon>
        <taxon>Lepidosauria</taxon>
        <taxon>Squamata</taxon>
        <taxon>Bifurcata</taxon>
        <taxon>Unidentata</taxon>
        <taxon>Episquamata</taxon>
        <taxon>Toxicofera</taxon>
        <taxon>Anguimorpha</taxon>
        <taxon>Paleoanguimorpha</taxon>
        <taxon>Varanoidea</taxon>
        <taxon>Varanidae</taxon>
        <taxon>Varanus</taxon>
    </lineage>
</organism>
<evidence type="ECO:0000313" key="2">
    <source>
        <dbReference type="Proteomes" id="UP000694545"/>
    </source>
</evidence>
<dbReference type="Ensembl" id="ENSVKKT00000001847.1">
    <property type="protein sequence ID" value="ENSVKKP00000001789.1"/>
    <property type="gene ID" value="ENSVKKG00000001469.1"/>
</dbReference>
<evidence type="ECO:0000313" key="1">
    <source>
        <dbReference type="Ensembl" id="ENSVKKP00000001789.1"/>
    </source>
</evidence>
<reference evidence="1" key="2">
    <citation type="submission" date="2025-09" db="UniProtKB">
        <authorList>
            <consortium name="Ensembl"/>
        </authorList>
    </citation>
    <scope>IDENTIFICATION</scope>
</reference>